<evidence type="ECO:0000256" key="3">
    <source>
        <dbReference type="ARBA" id="ARBA00022801"/>
    </source>
</evidence>
<comment type="cofactor">
    <cofactor evidence="7">
        <name>Zn(2+)</name>
        <dbReference type="ChEBI" id="CHEBI:29105"/>
    </cofactor>
</comment>
<evidence type="ECO:0000256" key="5">
    <source>
        <dbReference type="ARBA" id="ARBA00023136"/>
    </source>
</evidence>
<evidence type="ECO:0000256" key="4">
    <source>
        <dbReference type="ARBA" id="ARBA00022989"/>
    </source>
</evidence>
<feature type="binding site" evidence="7">
    <location>
        <position position="279"/>
    </location>
    <ligand>
        <name>Zn(2+)</name>
        <dbReference type="ChEBI" id="CHEBI:29105"/>
        <note>catalytic</note>
    </ligand>
</feature>
<proteinExistence type="predicted"/>
<gene>
    <name evidence="9" type="ORF">BEU04_03605</name>
</gene>
<comment type="caution">
    <text evidence="9">The sequence shown here is derived from an EMBL/GenBank/DDBJ whole genome shotgun (WGS) entry which is preliminary data.</text>
</comment>
<feature type="transmembrane region" description="Helical" evidence="8">
    <location>
        <begin position="209"/>
        <end position="230"/>
    </location>
</feature>
<feature type="transmembrane region" description="Helical" evidence="8">
    <location>
        <begin position="120"/>
        <end position="141"/>
    </location>
</feature>
<evidence type="ECO:0000256" key="7">
    <source>
        <dbReference type="PIRSR" id="PIRSR608901-2"/>
    </source>
</evidence>
<dbReference type="GO" id="GO:0006672">
    <property type="term" value="P:ceramide metabolic process"/>
    <property type="evidence" value="ECO:0007669"/>
    <property type="project" value="InterPro"/>
</dbReference>
<evidence type="ECO:0000256" key="8">
    <source>
        <dbReference type="SAM" id="Phobius"/>
    </source>
</evidence>
<reference evidence="9 10" key="1">
    <citation type="submission" date="2016-08" db="EMBL/GenBank/DDBJ databases">
        <title>New Insights into Marine Group III Euryarchaeota, from dark to light.</title>
        <authorList>
            <person name="Haro-Moreno J.M."/>
            <person name="Rodriguez-Valera F."/>
            <person name="Lopez-Garcia P."/>
            <person name="Moreira D."/>
            <person name="Martin-Cuadrado A.B."/>
        </authorList>
    </citation>
    <scope>NUCLEOTIDE SEQUENCE [LARGE SCALE GENOMIC DNA]</scope>
    <source>
        <strain evidence="9">CG-Bathy1</strain>
    </source>
</reference>
<evidence type="ECO:0000256" key="2">
    <source>
        <dbReference type="ARBA" id="ARBA00022692"/>
    </source>
</evidence>
<name>A0A1J5SYJ3_9ARCH</name>
<evidence type="ECO:0008006" key="11">
    <source>
        <dbReference type="Google" id="ProtNLM"/>
    </source>
</evidence>
<feature type="transmembrane region" description="Helical" evidence="8">
    <location>
        <begin position="95"/>
        <end position="114"/>
    </location>
</feature>
<dbReference type="GO" id="GO:0016020">
    <property type="term" value="C:membrane"/>
    <property type="evidence" value="ECO:0007669"/>
    <property type="project" value="UniProtKB-SubCell"/>
</dbReference>
<dbReference type="EMBL" id="MIYU01000022">
    <property type="protein sequence ID" value="OIR13658.1"/>
    <property type="molecule type" value="Genomic_DNA"/>
</dbReference>
<dbReference type="GO" id="GO:0046872">
    <property type="term" value="F:metal ion binding"/>
    <property type="evidence" value="ECO:0007669"/>
    <property type="project" value="UniProtKB-KW"/>
</dbReference>
<dbReference type="AlphaFoldDB" id="A0A1J5SYJ3"/>
<dbReference type="InterPro" id="IPR008901">
    <property type="entry name" value="ACER"/>
</dbReference>
<feature type="transmembrane region" description="Helical" evidence="8">
    <location>
        <begin position="7"/>
        <end position="27"/>
    </location>
</feature>
<evidence type="ECO:0000256" key="1">
    <source>
        <dbReference type="ARBA" id="ARBA00004141"/>
    </source>
</evidence>
<dbReference type="Proteomes" id="UP000183815">
    <property type="component" value="Unassembled WGS sequence"/>
</dbReference>
<feature type="transmembrane region" description="Helical" evidence="8">
    <location>
        <begin position="242"/>
        <end position="260"/>
    </location>
</feature>
<keyword evidence="5 8" id="KW-0472">Membrane</keyword>
<keyword evidence="6" id="KW-0479">Metal-binding</keyword>
<keyword evidence="6" id="KW-0106">Calcium</keyword>
<feature type="binding site" evidence="6">
    <location>
        <position position="57"/>
    </location>
    <ligand>
        <name>Ca(2+)</name>
        <dbReference type="ChEBI" id="CHEBI:29108"/>
    </ligand>
</feature>
<comment type="subcellular location">
    <subcellularLocation>
        <location evidence="1">Membrane</location>
        <topology evidence="1">Multi-pass membrane protein</topology>
    </subcellularLocation>
</comment>
<keyword evidence="2 8" id="KW-0812">Transmembrane</keyword>
<evidence type="ECO:0000256" key="6">
    <source>
        <dbReference type="PIRSR" id="PIRSR608901-1"/>
    </source>
</evidence>
<evidence type="ECO:0000313" key="9">
    <source>
        <dbReference type="EMBL" id="OIR13658.1"/>
    </source>
</evidence>
<dbReference type="Pfam" id="PF05875">
    <property type="entry name" value="Ceramidase"/>
    <property type="match status" value="1"/>
</dbReference>
<protein>
    <recommendedName>
        <fullName evidence="11">Ceramidase</fullName>
    </recommendedName>
</protein>
<organism evidence="9 10">
    <name type="scientific">Marine Group III euryarchaeote CG-Bathy1</name>
    <dbReference type="NCBI Taxonomy" id="1889001"/>
    <lineage>
        <taxon>Archaea</taxon>
        <taxon>Methanobacteriati</taxon>
        <taxon>Thermoplasmatota</taxon>
        <taxon>Thermoplasmata</taxon>
        <taxon>Candidatus Thermoprofundales</taxon>
    </lineage>
</organism>
<feature type="binding site" evidence="7">
    <location>
        <position position="283"/>
    </location>
    <ligand>
        <name>Zn(2+)</name>
        <dbReference type="ChEBI" id="CHEBI:29105"/>
        <note>catalytic</note>
    </ligand>
</feature>
<keyword evidence="4 8" id="KW-1133">Transmembrane helix</keyword>
<evidence type="ECO:0000313" key="10">
    <source>
        <dbReference type="Proteomes" id="UP000183815"/>
    </source>
</evidence>
<sequence>MNRTNTYYELGFAIFLVAIAAAAGVHYGSDGWGADSESKVGFNSAFCELMQDGLIREPANTWSNLAYVIVGFGILWHIGYLGGPRNNPMDGRSQYTIIYGYSAVILGIGSFAMHATKTDWGGWLDNTGMVLFVSFPVIYNFTRILKWNDKTFLWSYIGLNLLISAFIWFIGHGSYIFAILTVCWMCTEAGIRYPQKSWIVFGVPALFDLILRGGDLAWTQLIWIAMAFWFAQFKQIEIKRSYVPAFWLGFGSYISAFIIWNLSLEDGLLCDPASLMQGHALWHILTACSIGFFYIYLRSEQKVSIPEEKKVDAFTEVFNNLLNFKFPWDD</sequence>
<feature type="transmembrane region" description="Helical" evidence="8">
    <location>
        <begin position="153"/>
        <end position="171"/>
    </location>
</feature>
<dbReference type="GO" id="GO:0016811">
    <property type="term" value="F:hydrolase activity, acting on carbon-nitrogen (but not peptide) bonds, in linear amides"/>
    <property type="evidence" value="ECO:0007669"/>
    <property type="project" value="InterPro"/>
</dbReference>
<keyword evidence="3" id="KW-0378">Hydrolase</keyword>
<keyword evidence="7" id="KW-0862">Zinc</keyword>
<feature type="binding site" evidence="7">
    <location>
        <position position="114"/>
    </location>
    <ligand>
        <name>Zn(2+)</name>
        <dbReference type="ChEBI" id="CHEBI:29105"/>
        <note>catalytic</note>
    </ligand>
</feature>
<feature type="transmembrane region" description="Helical" evidence="8">
    <location>
        <begin position="65"/>
        <end position="83"/>
    </location>
</feature>
<feature type="transmembrane region" description="Helical" evidence="8">
    <location>
        <begin position="280"/>
        <end position="297"/>
    </location>
</feature>
<accession>A0A1J5SYJ3</accession>